<feature type="domain" description="Lipocalin-like" evidence="1">
    <location>
        <begin position="57"/>
        <end position="193"/>
    </location>
</feature>
<keyword evidence="3" id="KW-1185">Reference proteome</keyword>
<name>A0ABS1E499_RUBGE</name>
<dbReference type="InterPro" id="IPR024311">
    <property type="entry name" value="Lipocalin-like"/>
</dbReference>
<evidence type="ECO:0000313" key="2">
    <source>
        <dbReference type="EMBL" id="MBK1715755.1"/>
    </source>
</evidence>
<proteinExistence type="predicted"/>
<sequence length="199" mass="21726">MTMKAIANRIQAAVVGKQGLRLSRRSMMTGLACIISALLPVAAAQAQTQAPLSKWLVGTWLLESFTSTDDKGVVTDAMGPGAQGYLSYSSDGWMSVQLARAGRKPFAVPDMDGGTTEQTVEAARTYFAYAGWYAVDEQNHIVYHNLLFSLMPNWVGSKQKRYVRTEGDDTLVLSGDPVLIGGKVQVTQLRWRRRAAPAK</sequence>
<reference evidence="2" key="2">
    <citation type="journal article" date="2020" name="Microorganisms">
        <title>Osmotic Adaptation and Compatible Solute Biosynthesis of Phototrophic Bacteria as Revealed from Genome Analyses.</title>
        <authorList>
            <person name="Imhoff J.F."/>
            <person name="Rahn T."/>
            <person name="Kunzel S."/>
            <person name="Keller A."/>
            <person name="Neulinger S.C."/>
        </authorList>
    </citation>
    <scope>NUCLEOTIDE SEQUENCE</scope>
    <source>
        <strain evidence="2">IM 151</strain>
    </source>
</reference>
<organism evidence="2 3">
    <name type="scientific">Rubrivivax gelatinosus</name>
    <name type="common">Rhodocyclus gelatinosus</name>
    <name type="synonym">Rhodopseudomonas gelatinosa</name>
    <dbReference type="NCBI Taxonomy" id="28068"/>
    <lineage>
        <taxon>Bacteria</taxon>
        <taxon>Pseudomonadati</taxon>
        <taxon>Pseudomonadota</taxon>
        <taxon>Betaproteobacteria</taxon>
        <taxon>Burkholderiales</taxon>
        <taxon>Sphaerotilaceae</taxon>
        <taxon>Rubrivivax</taxon>
    </lineage>
</organism>
<evidence type="ECO:0000259" key="1">
    <source>
        <dbReference type="Pfam" id="PF13924"/>
    </source>
</evidence>
<dbReference type="EMBL" id="NRRU01000152">
    <property type="protein sequence ID" value="MBK1715755.1"/>
    <property type="molecule type" value="Genomic_DNA"/>
</dbReference>
<comment type="caution">
    <text evidence="2">The sequence shown here is derived from an EMBL/GenBank/DDBJ whole genome shotgun (WGS) entry which is preliminary data.</text>
</comment>
<gene>
    <name evidence="2" type="ORF">CKO43_23685</name>
</gene>
<dbReference type="Proteomes" id="UP001041814">
    <property type="component" value="Unassembled WGS sequence"/>
</dbReference>
<protein>
    <recommendedName>
        <fullName evidence="1">Lipocalin-like domain-containing protein</fullName>
    </recommendedName>
</protein>
<reference evidence="2" key="1">
    <citation type="submission" date="2017-08" db="EMBL/GenBank/DDBJ databases">
        <authorList>
            <person name="Imhoff J.F."/>
            <person name="Rahn T."/>
            <person name="Kuenzel S."/>
            <person name="Neulinger S.C."/>
        </authorList>
    </citation>
    <scope>NUCLEOTIDE SEQUENCE</scope>
    <source>
        <strain evidence="2">IM 151</strain>
    </source>
</reference>
<evidence type="ECO:0000313" key="3">
    <source>
        <dbReference type="Proteomes" id="UP001041814"/>
    </source>
</evidence>
<accession>A0ABS1E499</accession>
<dbReference type="Pfam" id="PF13924">
    <property type="entry name" value="Lipocalin_5"/>
    <property type="match status" value="1"/>
</dbReference>